<dbReference type="SMART" id="SM00710">
    <property type="entry name" value="PbH1"/>
    <property type="match status" value="5"/>
</dbReference>
<keyword evidence="6 9" id="KW-0326">Glycosidase</keyword>
<evidence type="ECO:0000256" key="9">
    <source>
        <dbReference type="RuleBase" id="RU361169"/>
    </source>
</evidence>
<dbReference type="SUPFAM" id="SSF51126">
    <property type="entry name" value="Pectin lyase-like"/>
    <property type="match status" value="1"/>
</dbReference>
<keyword evidence="11" id="KW-1185">Reference proteome</keyword>
<dbReference type="InterPro" id="IPR011050">
    <property type="entry name" value="Pectin_lyase_fold/virulence"/>
</dbReference>
<accession>A0A061ELS6</accession>
<evidence type="ECO:0000256" key="6">
    <source>
        <dbReference type="ARBA" id="ARBA00023295"/>
    </source>
</evidence>
<evidence type="ECO:0000256" key="5">
    <source>
        <dbReference type="ARBA" id="ARBA00022801"/>
    </source>
</evidence>
<protein>
    <submittedName>
        <fullName evidence="10">Pectin lyase superfamily protein, putative isoform 2</fullName>
    </submittedName>
</protein>
<keyword evidence="7" id="KW-0961">Cell wall biogenesis/degradation</keyword>
<dbReference type="GO" id="GO:0004650">
    <property type="term" value="F:polygalacturonase activity"/>
    <property type="evidence" value="ECO:0007669"/>
    <property type="project" value="InterPro"/>
</dbReference>
<dbReference type="AlphaFoldDB" id="A0A061ELS6"/>
<reference evidence="10 11" key="1">
    <citation type="journal article" date="2013" name="Genome Biol.">
        <title>The genome sequence of the most widely cultivated cacao type and its use to identify candidate genes regulating pod color.</title>
        <authorList>
            <person name="Motamayor J.C."/>
            <person name="Mockaitis K."/>
            <person name="Schmutz J."/>
            <person name="Haiminen N."/>
            <person name="Iii D.L."/>
            <person name="Cornejo O."/>
            <person name="Findley S.D."/>
            <person name="Zheng P."/>
            <person name="Utro F."/>
            <person name="Royaert S."/>
            <person name="Saski C."/>
            <person name="Jenkins J."/>
            <person name="Podicheti R."/>
            <person name="Zhao M."/>
            <person name="Scheffler B.E."/>
            <person name="Stack J.C."/>
            <person name="Feltus F.A."/>
            <person name="Mustiga G.M."/>
            <person name="Amores F."/>
            <person name="Phillips W."/>
            <person name="Marelli J.P."/>
            <person name="May G.D."/>
            <person name="Shapiro H."/>
            <person name="Ma J."/>
            <person name="Bustamante C.D."/>
            <person name="Schnell R.J."/>
            <person name="Main D."/>
            <person name="Gilbert D."/>
            <person name="Parida L."/>
            <person name="Kuhn D.N."/>
        </authorList>
    </citation>
    <scope>NUCLEOTIDE SEQUENCE [LARGE SCALE GENOMIC DNA]</scope>
    <source>
        <strain evidence="11">cv. Matina 1-6</strain>
    </source>
</reference>
<dbReference type="PROSITE" id="PS00502">
    <property type="entry name" value="POLYGALACTURONASE"/>
    <property type="match status" value="1"/>
</dbReference>
<keyword evidence="5 9" id="KW-0378">Hydrolase</keyword>
<comment type="subcellular location">
    <subcellularLocation>
        <location evidence="1">Secreted</location>
        <location evidence="1">Cell wall</location>
    </subcellularLocation>
</comment>
<evidence type="ECO:0000313" key="10">
    <source>
        <dbReference type="EMBL" id="EOY05322.1"/>
    </source>
</evidence>
<proteinExistence type="inferred from homology"/>
<sequence>MPSTTDYARASGKEIQSVTTYFDVVDYGAAGDGQTDDSEAFNKAWTDVCSANTSQEAATLHVPPGKTFLLKPVAFKGPCKANSIHFQLRGTLIAPLGTSWSGDTLNTWIQFAWIDNLILDGDGKIDGQGSDWWKSCMIKATFGSSISCQQRPGALNFYACNGLRLHGLTHLNSPRTHIAIKGCVGVSISNIHIIAPEDSPNTDGIDIATSSNVVIQDSRIGTGDDCVAINGGSSFINITGVDCGPGHGISSIGSLGDGGANDTVVEVHVNSCNFNHTQNGVRIKTFQNRSGFARNIYFEHIGFDNVGNPIIIDQFYKDKGKPPQEVLETAAGIQVSHVTYSDIHGSSASDVAIDLSCSNVVGCSNIVMDNINITSAVPGQDIHAFCKNAQGTAASIHPEVPCLS</sequence>
<dbReference type="HOGENOM" id="CLU_016031_2_2_1"/>
<evidence type="ECO:0000256" key="1">
    <source>
        <dbReference type="ARBA" id="ARBA00004191"/>
    </source>
</evidence>
<dbReference type="Proteomes" id="UP000026915">
    <property type="component" value="Chromosome 4"/>
</dbReference>
<dbReference type="Gene3D" id="2.160.20.10">
    <property type="entry name" value="Single-stranded right-handed beta-helix, Pectin lyase-like"/>
    <property type="match status" value="1"/>
</dbReference>
<keyword evidence="4" id="KW-0964">Secreted</keyword>
<organism evidence="10 11">
    <name type="scientific">Theobroma cacao</name>
    <name type="common">Cacao</name>
    <name type="synonym">Cocoa</name>
    <dbReference type="NCBI Taxonomy" id="3641"/>
    <lineage>
        <taxon>Eukaryota</taxon>
        <taxon>Viridiplantae</taxon>
        <taxon>Streptophyta</taxon>
        <taxon>Embryophyta</taxon>
        <taxon>Tracheophyta</taxon>
        <taxon>Spermatophyta</taxon>
        <taxon>Magnoliopsida</taxon>
        <taxon>eudicotyledons</taxon>
        <taxon>Gunneridae</taxon>
        <taxon>Pentapetalae</taxon>
        <taxon>rosids</taxon>
        <taxon>malvids</taxon>
        <taxon>Malvales</taxon>
        <taxon>Malvaceae</taxon>
        <taxon>Byttnerioideae</taxon>
        <taxon>Theobroma</taxon>
    </lineage>
</organism>
<dbReference type="GO" id="GO:0016829">
    <property type="term" value="F:lyase activity"/>
    <property type="evidence" value="ECO:0007669"/>
    <property type="project" value="UniProtKB-KW"/>
</dbReference>
<keyword evidence="3" id="KW-0134">Cell wall</keyword>
<dbReference type="InterPro" id="IPR012334">
    <property type="entry name" value="Pectin_lyas_fold"/>
</dbReference>
<dbReference type="InterPro" id="IPR006626">
    <property type="entry name" value="PbH1"/>
</dbReference>
<comment type="similarity">
    <text evidence="2 9">Belongs to the glycosyl hydrolase 28 family.</text>
</comment>
<evidence type="ECO:0000256" key="7">
    <source>
        <dbReference type="ARBA" id="ARBA00023316"/>
    </source>
</evidence>
<evidence type="ECO:0000256" key="8">
    <source>
        <dbReference type="PROSITE-ProRule" id="PRU10052"/>
    </source>
</evidence>
<dbReference type="GO" id="GO:0005975">
    <property type="term" value="P:carbohydrate metabolic process"/>
    <property type="evidence" value="ECO:0007669"/>
    <property type="project" value="InterPro"/>
</dbReference>
<dbReference type="Pfam" id="PF00295">
    <property type="entry name" value="Glyco_hydro_28"/>
    <property type="match status" value="1"/>
</dbReference>
<name>A0A061ELS6_THECC</name>
<dbReference type="EMBL" id="CM001882">
    <property type="protein sequence ID" value="EOY05322.1"/>
    <property type="molecule type" value="Genomic_DNA"/>
</dbReference>
<dbReference type="Gramene" id="EOY05322">
    <property type="protein sequence ID" value="EOY05322"/>
    <property type="gene ID" value="TCM_020346"/>
</dbReference>
<evidence type="ECO:0000256" key="2">
    <source>
        <dbReference type="ARBA" id="ARBA00008834"/>
    </source>
</evidence>
<dbReference type="PANTHER" id="PTHR31375">
    <property type="match status" value="1"/>
</dbReference>
<evidence type="ECO:0000256" key="4">
    <source>
        <dbReference type="ARBA" id="ARBA00022525"/>
    </source>
</evidence>
<dbReference type="InterPro" id="IPR000743">
    <property type="entry name" value="Glyco_hydro_28"/>
</dbReference>
<evidence type="ECO:0000256" key="3">
    <source>
        <dbReference type="ARBA" id="ARBA00022512"/>
    </source>
</evidence>
<feature type="active site" evidence="8">
    <location>
        <position position="247"/>
    </location>
</feature>
<dbReference type="GO" id="GO:0071555">
    <property type="term" value="P:cell wall organization"/>
    <property type="evidence" value="ECO:0007669"/>
    <property type="project" value="UniProtKB-KW"/>
</dbReference>
<keyword evidence="10" id="KW-0456">Lyase</keyword>
<evidence type="ECO:0000313" key="11">
    <source>
        <dbReference type="Proteomes" id="UP000026915"/>
    </source>
</evidence>
<gene>
    <name evidence="10" type="ORF">TCM_020346</name>
</gene>